<dbReference type="AlphaFoldDB" id="A0AAD6LV22"/>
<evidence type="ECO:0000256" key="3">
    <source>
        <dbReference type="ARBA" id="ARBA00033330"/>
    </source>
</evidence>
<evidence type="ECO:0000313" key="5">
    <source>
        <dbReference type="Proteomes" id="UP001164929"/>
    </source>
</evidence>
<dbReference type="GO" id="GO:0006886">
    <property type="term" value="P:intracellular protein transport"/>
    <property type="evidence" value="ECO:0007669"/>
    <property type="project" value="InterPro"/>
</dbReference>
<dbReference type="GO" id="GO:0032418">
    <property type="term" value="P:lysosome localization"/>
    <property type="evidence" value="ECO:0007669"/>
    <property type="project" value="TreeGrafter"/>
</dbReference>
<dbReference type="PANTHER" id="PTHR31305:SF2">
    <property type="entry name" value="SNARE-ASSOCIATED PROTEIN SNAPIN"/>
    <property type="match status" value="1"/>
</dbReference>
<accession>A0AAD6LV22</accession>
<sequence>MLAKVIKDLDSKAQDTLNSQEKLNSAIDHLTRELDQLLEDASLPFIMQQRFQLFEREFHH</sequence>
<dbReference type="GO" id="GO:0099078">
    <property type="term" value="C:BORC complex"/>
    <property type="evidence" value="ECO:0007669"/>
    <property type="project" value="TreeGrafter"/>
</dbReference>
<dbReference type="PANTHER" id="PTHR31305">
    <property type="entry name" value="SNARE-ASSOCIATED PROTEIN SNAPIN"/>
    <property type="match status" value="1"/>
</dbReference>
<evidence type="ECO:0000313" key="4">
    <source>
        <dbReference type="EMBL" id="KAJ6973819.1"/>
    </source>
</evidence>
<dbReference type="GO" id="GO:0000149">
    <property type="term" value="F:SNARE binding"/>
    <property type="evidence" value="ECO:0007669"/>
    <property type="project" value="TreeGrafter"/>
</dbReference>
<proteinExistence type="inferred from homology"/>
<protein>
    <recommendedName>
        <fullName evidence="3">Biogenesis of lysosome-related organelles complex 1 subunit 7</fullName>
    </recommendedName>
</protein>
<dbReference type="InterPro" id="IPR017246">
    <property type="entry name" value="Snapin"/>
</dbReference>
<dbReference type="Proteomes" id="UP001164929">
    <property type="component" value="Chromosome 14"/>
</dbReference>
<evidence type="ECO:0000256" key="2">
    <source>
        <dbReference type="ARBA" id="ARBA00023054"/>
    </source>
</evidence>
<dbReference type="Pfam" id="PF14712">
    <property type="entry name" value="Snapin_Pallidin"/>
    <property type="match status" value="1"/>
</dbReference>
<comment type="similarity">
    <text evidence="1">Belongs to the SNAPIN family.</text>
</comment>
<organism evidence="4 5">
    <name type="scientific">Populus alba x Populus x berolinensis</name>
    <dbReference type="NCBI Taxonomy" id="444605"/>
    <lineage>
        <taxon>Eukaryota</taxon>
        <taxon>Viridiplantae</taxon>
        <taxon>Streptophyta</taxon>
        <taxon>Embryophyta</taxon>
        <taxon>Tracheophyta</taxon>
        <taxon>Spermatophyta</taxon>
        <taxon>Magnoliopsida</taxon>
        <taxon>eudicotyledons</taxon>
        <taxon>Gunneridae</taxon>
        <taxon>Pentapetalae</taxon>
        <taxon>rosids</taxon>
        <taxon>fabids</taxon>
        <taxon>Malpighiales</taxon>
        <taxon>Salicaceae</taxon>
        <taxon>Saliceae</taxon>
        <taxon>Populus</taxon>
    </lineage>
</organism>
<dbReference type="GO" id="GO:0031083">
    <property type="term" value="C:BLOC-1 complex"/>
    <property type="evidence" value="ECO:0007669"/>
    <property type="project" value="InterPro"/>
</dbReference>
<name>A0AAD6LV22_9ROSI</name>
<evidence type="ECO:0000256" key="1">
    <source>
        <dbReference type="ARBA" id="ARBA00006111"/>
    </source>
</evidence>
<dbReference type="GO" id="GO:0008333">
    <property type="term" value="P:endosome to lysosome transport"/>
    <property type="evidence" value="ECO:0007669"/>
    <property type="project" value="TreeGrafter"/>
</dbReference>
<reference evidence="4" key="1">
    <citation type="journal article" date="2023" name="Mol. Ecol. Resour.">
        <title>Chromosome-level genome assembly of a triploid poplar Populus alba 'Berolinensis'.</title>
        <authorList>
            <person name="Chen S."/>
            <person name="Yu Y."/>
            <person name="Wang X."/>
            <person name="Wang S."/>
            <person name="Zhang T."/>
            <person name="Zhou Y."/>
            <person name="He R."/>
            <person name="Meng N."/>
            <person name="Wang Y."/>
            <person name="Liu W."/>
            <person name="Liu Z."/>
            <person name="Liu J."/>
            <person name="Guo Q."/>
            <person name="Huang H."/>
            <person name="Sederoff R.R."/>
            <person name="Wang G."/>
            <person name="Qu G."/>
            <person name="Chen S."/>
        </authorList>
    </citation>
    <scope>NUCLEOTIDE SEQUENCE</scope>
    <source>
        <strain evidence="4">SC-2020</strain>
    </source>
</reference>
<dbReference type="EMBL" id="JAQIZT010000014">
    <property type="protein sequence ID" value="KAJ6973819.1"/>
    <property type="molecule type" value="Genomic_DNA"/>
</dbReference>
<dbReference type="GO" id="GO:0007040">
    <property type="term" value="P:lysosome organization"/>
    <property type="evidence" value="ECO:0007669"/>
    <property type="project" value="TreeGrafter"/>
</dbReference>
<keyword evidence="5" id="KW-1185">Reference proteome</keyword>
<gene>
    <name evidence="4" type="ORF">NC653_033981</name>
</gene>
<keyword evidence="2" id="KW-0175">Coiled coil</keyword>
<comment type="caution">
    <text evidence="4">The sequence shown here is derived from an EMBL/GenBank/DDBJ whole genome shotgun (WGS) entry which is preliminary data.</text>
</comment>
<dbReference type="InterPro" id="IPR028119">
    <property type="entry name" value="Snapin/Pallidin/Snn1"/>
</dbReference>